<sequence>MTPPSLTFPQGFLAATTAAGIKPSGRTDLSAVVSDADCTWAYAGTRSTAAAA</sequence>
<dbReference type="Proteomes" id="UP001302059">
    <property type="component" value="Unassembled WGS sequence"/>
</dbReference>
<dbReference type="Gene3D" id="3.60.70.12">
    <property type="entry name" value="L-amino peptidase D-ALA esterase/amidase"/>
    <property type="match status" value="1"/>
</dbReference>
<comment type="caution">
    <text evidence="1">The sequence shown here is derived from an EMBL/GenBank/DDBJ whole genome shotgun (WGS) entry which is preliminary data.</text>
</comment>
<dbReference type="EMBL" id="JASNGB010000314">
    <property type="protein sequence ID" value="MDL2345820.1"/>
    <property type="molecule type" value="Genomic_DNA"/>
</dbReference>
<dbReference type="SUPFAM" id="SSF56266">
    <property type="entry name" value="DmpA/ArgJ-like"/>
    <property type="match status" value="1"/>
</dbReference>
<evidence type="ECO:0000313" key="1">
    <source>
        <dbReference type="EMBL" id="MDL2345820.1"/>
    </source>
</evidence>
<protein>
    <submittedName>
        <fullName evidence="1">N-acetylglutamate synthase</fullName>
    </submittedName>
</protein>
<feature type="non-terminal residue" evidence="1">
    <location>
        <position position="52"/>
    </location>
</feature>
<organism evidence="1 2">
    <name type="scientific">Deinococcus rhizophilus</name>
    <dbReference type="NCBI Taxonomy" id="3049544"/>
    <lineage>
        <taxon>Bacteria</taxon>
        <taxon>Thermotogati</taxon>
        <taxon>Deinococcota</taxon>
        <taxon>Deinococci</taxon>
        <taxon>Deinococcales</taxon>
        <taxon>Deinococcaceae</taxon>
        <taxon>Deinococcus</taxon>
    </lineage>
</organism>
<gene>
    <name evidence="1" type="ORF">QOL99_16955</name>
</gene>
<reference evidence="1 2" key="1">
    <citation type="submission" date="2023-05" db="EMBL/GenBank/DDBJ databases">
        <authorList>
            <person name="Gao F."/>
        </authorList>
    </citation>
    <scope>NUCLEOTIDE SEQUENCE [LARGE SCALE GENOMIC DNA]</scope>
    <source>
        <strain evidence="1 2">MIMF12</strain>
    </source>
</reference>
<keyword evidence="2" id="KW-1185">Reference proteome</keyword>
<accession>A0ABT7JL63</accession>
<name>A0ABT7JL63_9DEIO</name>
<evidence type="ECO:0000313" key="2">
    <source>
        <dbReference type="Proteomes" id="UP001302059"/>
    </source>
</evidence>
<dbReference type="InterPro" id="IPR016117">
    <property type="entry name" value="ArgJ-like_dom_sf"/>
</dbReference>
<proteinExistence type="predicted"/>